<dbReference type="Pfam" id="PF05635">
    <property type="entry name" value="23S_rRNA_IVP"/>
    <property type="match status" value="1"/>
</dbReference>
<name>A0A562MRQ7_9SPHI</name>
<dbReference type="SUPFAM" id="SSF158446">
    <property type="entry name" value="IVS-encoded protein-like"/>
    <property type="match status" value="1"/>
</dbReference>
<dbReference type="InterPro" id="IPR036583">
    <property type="entry name" value="23S_rRNA_IVS_sf"/>
</dbReference>
<dbReference type="CDD" id="cd16377">
    <property type="entry name" value="23S_rRNA_IVP_like"/>
    <property type="match status" value="1"/>
</dbReference>
<evidence type="ECO:0000313" key="1">
    <source>
        <dbReference type="EMBL" id="TWI22627.1"/>
    </source>
</evidence>
<dbReference type="PANTHER" id="PTHR38471:SF2">
    <property type="entry name" value="FOUR HELIX BUNDLE PROTEIN"/>
    <property type="match status" value="1"/>
</dbReference>
<dbReference type="EMBL" id="VLKR01000005">
    <property type="protein sequence ID" value="TWI22627.1"/>
    <property type="molecule type" value="Genomic_DNA"/>
</dbReference>
<dbReference type="PANTHER" id="PTHR38471">
    <property type="entry name" value="FOUR HELIX BUNDLE PROTEIN"/>
    <property type="match status" value="1"/>
</dbReference>
<reference evidence="1 2" key="1">
    <citation type="journal article" date="2015" name="Stand. Genomic Sci.">
        <title>Genomic Encyclopedia of Bacterial and Archaeal Type Strains, Phase III: the genomes of soil and plant-associated and newly described type strains.</title>
        <authorList>
            <person name="Whitman W.B."/>
            <person name="Woyke T."/>
            <person name="Klenk H.P."/>
            <person name="Zhou Y."/>
            <person name="Lilburn T.G."/>
            <person name="Beck B.J."/>
            <person name="De Vos P."/>
            <person name="Vandamme P."/>
            <person name="Eisen J.A."/>
            <person name="Garrity G."/>
            <person name="Hugenholtz P."/>
            <person name="Kyrpides N.C."/>
        </authorList>
    </citation>
    <scope>NUCLEOTIDE SEQUENCE [LARGE SCALE GENOMIC DNA]</scope>
    <source>
        <strain evidence="1 2">CGMCC 1.6855</strain>
    </source>
</reference>
<gene>
    <name evidence="1" type="ORF">IQ31_01309</name>
</gene>
<dbReference type="NCBIfam" id="TIGR02436">
    <property type="entry name" value="four helix bundle protein"/>
    <property type="match status" value="1"/>
</dbReference>
<dbReference type="GeneID" id="88833421"/>
<accession>A0A562MRQ7</accession>
<comment type="caution">
    <text evidence="1">The sequence shown here is derived from an EMBL/GenBank/DDBJ whole genome shotgun (WGS) entry which is preliminary data.</text>
</comment>
<dbReference type="OrthoDB" id="9811959at2"/>
<dbReference type="AlphaFoldDB" id="A0A562MRQ7"/>
<protein>
    <submittedName>
        <fullName evidence="1">Four helix bundle protein</fullName>
    </submittedName>
</protein>
<dbReference type="Proteomes" id="UP000315908">
    <property type="component" value="Unassembled WGS sequence"/>
</dbReference>
<dbReference type="RefSeq" id="WP_075994426.1">
    <property type="nucleotide sequence ID" value="NZ_CP080574.1"/>
</dbReference>
<dbReference type="InterPro" id="IPR012657">
    <property type="entry name" value="23S_rRNA-intervening_sequence"/>
</dbReference>
<dbReference type="Gene3D" id="1.20.1440.60">
    <property type="entry name" value="23S rRNA-intervening sequence"/>
    <property type="match status" value="1"/>
</dbReference>
<sequence length="119" mass="13642">MHNFRNLEIWKGAMDLAQILLETTRLFPVDEKFGLTSQLRRCAVSVPSNIAEGSSRSSNKEFAHFLKISLGSCFEIETQLVLAERFEYIPSDHNVKIIEQVVTLQKRITTFLKTIEAKQ</sequence>
<organism evidence="1 2">
    <name type="scientific">Sphingobacterium siyangense</name>
    <dbReference type="NCBI Taxonomy" id="459529"/>
    <lineage>
        <taxon>Bacteria</taxon>
        <taxon>Pseudomonadati</taxon>
        <taxon>Bacteroidota</taxon>
        <taxon>Sphingobacteriia</taxon>
        <taxon>Sphingobacteriales</taxon>
        <taxon>Sphingobacteriaceae</taxon>
        <taxon>Sphingobacterium</taxon>
    </lineage>
</organism>
<proteinExistence type="predicted"/>
<evidence type="ECO:0000313" key="2">
    <source>
        <dbReference type="Proteomes" id="UP000315908"/>
    </source>
</evidence>